<dbReference type="GO" id="GO:0006935">
    <property type="term" value="P:chemotaxis"/>
    <property type="evidence" value="ECO:0007669"/>
    <property type="project" value="InterPro"/>
</dbReference>
<dbReference type="CDD" id="cd06225">
    <property type="entry name" value="HAMP"/>
    <property type="match status" value="1"/>
</dbReference>
<comment type="similarity">
    <text evidence="4">Belongs to the methyl-accepting chemotaxis (MCP) protein family.</text>
</comment>
<evidence type="ECO:0000313" key="12">
    <source>
        <dbReference type="Proteomes" id="UP000199236"/>
    </source>
</evidence>
<sequence>MKLKYRIWGLLLLGFFGLGVLSGAFYWGESRKAQVTRATMLGEENVAAFNIAEVGIGKVASLSEQFLQRGDMALVGAMDAAAEKSQAAFGELGDQSAILTSLTMDALSGAKEIVKARTVAGLSENEGLKGELRSAVKTVEAKLNELGEADASLSIDAVMVKMLMLRRHEKDYMLRQQDKYVESFNARIKEFYTVLAASNVPQAAQKEIVPLMEAYHDTFLKWTDANNHVLELVTAYRNRVEGISGELSELKDTANAQLAVALIERKAIEAQVDAIAIGTMIATAIILLGGGILVIRSITHPIQNVTGAMNQIAKGNLNTTIPVSKQDDEIGALCKIASLLHQNVKMQKEMEAEEQAKQQQAERDKRAMMMQLADEFDSHVSGIVDSVSQSSHQLSATARTMAEVAELTEHQATSASAASSQTMSNVQTIASATEEMTASISEISEQIGVASGAAQEAVGKVGSTNRQMQTLAATASKIGEVVEMISSIAEQTNLLALNATIESARAGEAGKGFAVVAGEVKALAGQTSKATEQISQQIAEIQSATSEATLSIEEVSQVIQNVEAISSAIAGAIAEQNATAQEISGNIHQAAQGTEQVNENVSQVSSASKNAGRTSDEVVSAVKTLGEQSDQLKEKVTSFIARVRAV</sequence>
<evidence type="ECO:0000259" key="8">
    <source>
        <dbReference type="PROSITE" id="PS50111"/>
    </source>
</evidence>
<dbReference type="PANTHER" id="PTHR32089">
    <property type="entry name" value="METHYL-ACCEPTING CHEMOTAXIS PROTEIN MCPB"/>
    <property type="match status" value="1"/>
</dbReference>
<keyword evidence="7" id="KW-0812">Transmembrane</keyword>
<evidence type="ECO:0000256" key="6">
    <source>
        <dbReference type="SAM" id="Coils"/>
    </source>
</evidence>
<dbReference type="InterPro" id="IPR003660">
    <property type="entry name" value="HAMP_dom"/>
</dbReference>
<feature type="domain" description="T-SNARE coiled-coil homology" evidence="9">
    <location>
        <begin position="542"/>
        <end position="604"/>
    </location>
</feature>
<evidence type="ECO:0000313" key="11">
    <source>
        <dbReference type="EMBL" id="SFO64790.1"/>
    </source>
</evidence>
<accession>A0A1I5IWQ8</accession>
<dbReference type="InterPro" id="IPR004089">
    <property type="entry name" value="MCPsignal_dom"/>
</dbReference>
<name>A0A1I5IWQ8_9HYPH</name>
<dbReference type="SMART" id="SM00283">
    <property type="entry name" value="MA"/>
    <property type="match status" value="1"/>
</dbReference>
<dbReference type="Pfam" id="PF00672">
    <property type="entry name" value="HAMP"/>
    <property type="match status" value="1"/>
</dbReference>
<evidence type="ECO:0000256" key="3">
    <source>
        <dbReference type="ARBA" id="ARBA00023224"/>
    </source>
</evidence>
<dbReference type="STRING" id="655353.SAMN04488056_11020"/>
<evidence type="ECO:0000256" key="2">
    <source>
        <dbReference type="ARBA" id="ARBA00022519"/>
    </source>
</evidence>
<dbReference type="InterPro" id="IPR000727">
    <property type="entry name" value="T_SNARE_dom"/>
</dbReference>
<keyword evidence="7" id="KW-0472">Membrane</keyword>
<evidence type="ECO:0000259" key="9">
    <source>
        <dbReference type="PROSITE" id="PS50192"/>
    </source>
</evidence>
<dbReference type="PROSITE" id="PS50192">
    <property type="entry name" value="T_SNARE"/>
    <property type="match status" value="1"/>
</dbReference>
<gene>
    <name evidence="11" type="ORF">SAMN04488056_11020</name>
</gene>
<comment type="subcellular location">
    <subcellularLocation>
        <location evidence="1">Cell inner membrane</location>
        <topology evidence="1">Multi-pass membrane protein</topology>
    </subcellularLocation>
</comment>
<dbReference type="PROSITE" id="PS50111">
    <property type="entry name" value="CHEMOTAXIS_TRANSDUC_2"/>
    <property type="match status" value="1"/>
</dbReference>
<keyword evidence="6" id="KW-0175">Coiled coil</keyword>
<evidence type="ECO:0000256" key="7">
    <source>
        <dbReference type="SAM" id="Phobius"/>
    </source>
</evidence>
<evidence type="ECO:0000256" key="1">
    <source>
        <dbReference type="ARBA" id="ARBA00004429"/>
    </source>
</evidence>
<dbReference type="AlphaFoldDB" id="A0A1I5IWQ8"/>
<dbReference type="Pfam" id="PF00015">
    <property type="entry name" value="MCPsignal"/>
    <property type="match status" value="1"/>
</dbReference>
<dbReference type="SMART" id="SM01358">
    <property type="entry name" value="HBM"/>
    <property type="match status" value="1"/>
</dbReference>
<dbReference type="SUPFAM" id="SSF58104">
    <property type="entry name" value="Methyl-accepting chemotaxis protein (MCP) signaling domain"/>
    <property type="match status" value="1"/>
</dbReference>
<dbReference type="Proteomes" id="UP000199236">
    <property type="component" value="Unassembled WGS sequence"/>
</dbReference>
<keyword evidence="2" id="KW-0997">Cell inner membrane</keyword>
<dbReference type="RefSeq" id="WP_090074181.1">
    <property type="nucleotide sequence ID" value="NZ_FOVR01000010.1"/>
</dbReference>
<dbReference type="Gene3D" id="6.10.340.10">
    <property type="match status" value="1"/>
</dbReference>
<dbReference type="GO" id="GO:0005886">
    <property type="term" value="C:plasma membrane"/>
    <property type="evidence" value="ECO:0007669"/>
    <property type="project" value="UniProtKB-SubCell"/>
</dbReference>
<dbReference type="Gene3D" id="1.10.287.950">
    <property type="entry name" value="Methyl-accepting chemotaxis protein"/>
    <property type="match status" value="1"/>
</dbReference>
<dbReference type="SMART" id="SM00304">
    <property type="entry name" value="HAMP"/>
    <property type="match status" value="1"/>
</dbReference>
<keyword evidence="2" id="KW-1003">Cell membrane</keyword>
<keyword evidence="3 5" id="KW-0807">Transducer</keyword>
<dbReference type="PANTHER" id="PTHR32089:SF112">
    <property type="entry name" value="LYSOZYME-LIKE PROTEIN-RELATED"/>
    <property type="match status" value="1"/>
</dbReference>
<evidence type="ECO:0000259" key="10">
    <source>
        <dbReference type="PROSITE" id="PS50885"/>
    </source>
</evidence>
<dbReference type="PROSITE" id="PS50885">
    <property type="entry name" value="HAMP"/>
    <property type="match status" value="1"/>
</dbReference>
<feature type="coiled-coil region" evidence="6">
    <location>
        <begin position="336"/>
        <end position="363"/>
    </location>
</feature>
<organism evidence="11 12">
    <name type="scientific">Cohaesibacter marisflavi</name>
    <dbReference type="NCBI Taxonomy" id="655353"/>
    <lineage>
        <taxon>Bacteria</taxon>
        <taxon>Pseudomonadati</taxon>
        <taxon>Pseudomonadota</taxon>
        <taxon>Alphaproteobacteria</taxon>
        <taxon>Hyphomicrobiales</taxon>
        <taxon>Cohaesibacteraceae</taxon>
    </lineage>
</organism>
<feature type="domain" description="HAMP" evidence="10">
    <location>
        <begin position="296"/>
        <end position="349"/>
    </location>
</feature>
<dbReference type="SUPFAM" id="SSF158472">
    <property type="entry name" value="HAMP domain-like"/>
    <property type="match status" value="1"/>
</dbReference>
<dbReference type="EMBL" id="FOVR01000010">
    <property type="protein sequence ID" value="SFO64790.1"/>
    <property type="molecule type" value="Genomic_DNA"/>
</dbReference>
<keyword evidence="7" id="KW-1133">Transmembrane helix</keyword>
<reference evidence="11 12" key="1">
    <citation type="submission" date="2016-10" db="EMBL/GenBank/DDBJ databases">
        <authorList>
            <person name="de Groot N.N."/>
        </authorList>
    </citation>
    <scope>NUCLEOTIDE SEQUENCE [LARGE SCALE GENOMIC DNA]</scope>
    <source>
        <strain evidence="11 12">CGMCC 1.9157</strain>
    </source>
</reference>
<dbReference type="InterPro" id="IPR004090">
    <property type="entry name" value="Chemotax_Me-accpt_rcpt"/>
</dbReference>
<feature type="domain" description="Methyl-accepting transducer" evidence="8">
    <location>
        <begin position="390"/>
        <end position="626"/>
    </location>
</feature>
<feature type="transmembrane region" description="Helical" evidence="7">
    <location>
        <begin position="274"/>
        <end position="295"/>
    </location>
</feature>
<dbReference type="PRINTS" id="PR00260">
    <property type="entry name" value="CHEMTRNSDUCR"/>
</dbReference>
<proteinExistence type="inferred from homology"/>
<dbReference type="GO" id="GO:0007165">
    <property type="term" value="P:signal transduction"/>
    <property type="evidence" value="ECO:0007669"/>
    <property type="project" value="UniProtKB-KW"/>
</dbReference>
<dbReference type="InterPro" id="IPR032255">
    <property type="entry name" value="HBM"/>
</dbReference>
<dbReference type="GO" id="GO:0004888">
    <property type="term" value="F:transmembrane signaling receptor activity"/>
    <property type="evidence" value="ECO:0007669"/>
    <property type="project" value="InterPro"/>
</dbReference>
<keyword evidence="12" id="KW-1185">Reference proteome</keyword>
<dbReference type="OrthoDB" id="3289104at2"/>
<evidence type="ECO:0000256" key="5">
    <source>
        <dbReference type="PROSITE-ProRule" id="PRU00284"/>
    </source>
</evidence>
<protein>
    <submittedName>
        <fullName evidence="11">Methyl-accepting chemotaxis sensory transducer</fullName>
    </submittedName>
</protein>
<evidence type="ECO:0000256" key="4">
    <source>
        <dbReference type="ARBA" id="ARBA00029447"/>
    </source>
</evidence>